<dbReference type="Proteomes" id="UP000515124">
    <property type="component" value="Unplaced"/>
</dbReference>
<dbReference type="GeneID" id="110744940"/>
<organism evidence="11 12">
    <name type="scientific">Prunus avium</name>
    <name type="common">Cherry</name>
    <name type="synonym">Cerasus avium</name>
    <dbReference type="NCBI Taxonomy" id="42229"/>
    <lineage>
        <taxon>Eukaryota</taxon>
        <taxon>Viridiplantae</taxon>
        <taxon>Streptophyta</taxon>
        <taxon>Embryophyta</taxon>
        <taxon>Tracheophyta</taxon>
        <taxon>Spermatophyta</taxon>
        <taxon>Magnoliopsida</taxon>
        <taxon>eudicotyledons</taxon>
        <taxon>Gunneridae</taxon>
        <taxon>Pentapetalae</taxon>
        <taxon>rosids</taxon>
        <taxon>fabids</taxon>
        <taxon>Rosales</taxon>
        <taxon>Rosaceae</taxon>
        <taxon>Amygdaloideae</taxon>
        <taxon>Amygdaleae</taxon>
        <taxon>Prunus</taxon>
    </lineage>
</organism>
<evidence type="ECO:0000256" key="5">
    <source>
        <dbReference type="ARBA" id="ARBA00047375"/>
    </source>
</evidence>
<keyword evidence="3 6" id="KW-0808">Transferase</keyword>
<dbReference type="KEGG" id="pavi:110744940"/>
<proteinExistence type="inferred from homology"/>
<feature type="active site" evidence="7">
    <location>
        <position position="398"/>
    </location>
</feature>
<dbReference type="GO" id="GO:0016020">
    <property type="term" value="C:membrane"/>
    <property type="evidence" value="ECO:0007669"/>
    <property type="project" value="InterPro"/>
</dbReference>
<evidence type="ECO:0000259" key="9">
    <source>
        <dbReference type="Pfam" id="PF08392"/>
    </source>
</evidence>
<keyword evidence="8" id="KW-0472">Membrane</keyword>
<dbReference type="PIRSF" id="PIRSF036417">
    <property type="entry name" value="3-ktacl-CoA_syn"/>
    <property type="match status" value="1"/>
</dbReference>
<feature type="domain" description="Beta-ketoacyl-[acyl-carrier-protein] synthase III C-terminal" evidence="10">
    <location>
        <begin position="359"/>
        <end position="440"/>
    </location>
</feature>
<protein>
    <recommendedName>
        <fullName evidence="6">3-ketoacyl-CoA synthase</fullName>
        <ecNumber evidence="6">2.3.1.-</ecNumber>
    </recommendedName>
</protein>
<dbReference type="UniPathway" id="UPA00094"/>
<feature type="transmembrane region" description="Helical" evidence="8">
    <location>
        <begin position="35"/>
        <end position="55"/>
    </location>
</feature>
<comment type="pathway">
    <text evidence="1 6">Lipid metabolism; fatty acid biosynthesis.</text>
</comment>
<feature type="active site" evidence="7">
    <location>
        <position position="361"/>
    </location>
</feature>
<evidence type="ECO:0000256" key="6">
    <source>
        <dbReference type="PIRNR" id="PIRNR036417"/>
    </source>
</evidence>
<dbReference type="SUPFAM" id="SSF53901">
    <property type="entry name" value="Thiolase-like"/>
    <property type="match status" value="2"/>
</dbReference>
<evidence type="ECO:0000256" key="7">
    <source>
        <dbReference type="PIRSR" id="PIRSR036417-1"/>
    </source>
</evidence>
<feature type="domain" description="FAE" evidence="9">
    <location>
        <begin position="54"/>
        <end position="341"/>
    </location>
</feature>
<dbReference type="Gene3D" id="3.40.47.10">
    <property type="match status" value="1"/>
</dbReference>
<evidence type="ECO:0000256" key="2">
    <source>
        <dbReference type="ARBA" id="ARBA00005531"/>
    </source>
</evidence>
<feature type="active site" evidence="7">
    <location>
        <position position="196"/>
    </location>
</feature>
<dbReference type="InterPro" id="IPR016039">
    <property type="entry name" value="Thiolase-like"/>
</dbReference>
<dbReference type="Pfam" id="PF08541">
    <property type="entry name" value="ACP_syn_III_C"/>
    <property type="match status" value="1"/>
</dbReference>
<dbReference type="AlphaFoldDB" id="A0A6P5RFP7"/>
<evidence type="ECO:0000256" key="4">
    <source>
        <dbReference type="ARBA" id="ARBA00023315"/>
    </source>
</evidence>
<dbReference type="GO" id="GO:0009922">
    <property type="term" value="F:fatty acid elongase activity"/>
    <property type="evidence" value="ECO:0007669"/>
    <property type="project" value="UniProtKB-EC"/>
</dbReference>
<keyword evidence="8" id="KW-0812">Transmembrane</keyword>
<keyword evidence="4 6" id="KW-0012">Acyltransferase</keyword>
<name>A0A6P5RFP7_PRUAV</name>
<dbReference type="RefSeq" id="XP_021800673.1">
    <property type="nucleotide sequence ID" value="XM_021944981.1"/>
</dbReference>
<comment type="similarity">
    <text evidence="2 6">Belongs to the thiolase-like superfamily. Chalcone/stilbene synthases family.</text>
</comment>
<dbReference type="InterPro" id="IPR012392">
    <property type="entry name" value="3-ktacl-CoA_syn"/>
</dbReference>
<dbReference type="GO" id="GO:0006633">
    <property type="term" value="P:fatty acid biosynthetic process"/>
    <property type="evidence" value="ECO:0007669"/>
    <property type="project" value="UniProtKB-UniPathway"/>
</dbReference>
<dbReference type="EC" id="2.3.1.-" evidence="6"/>
<evidence type="ECO:0000313" key="12">
    <source>
        <dbReference type="RefSeq" id="XP_021800673.1"/>
    </source>
</evidence>
<reference evidence="12" key="1">
    <citation type="submission" date="2025-08" db="UniProtKB">
        <authorList>
            <consortium name="RefSeq"/>
        </authorList>
    </citation>
    <scope>IDENTIFICATION</scope>
</reference>
<feature type="active site" evidence="7">
    <location>
        <position position="365"/>
    </location>
</feature>
<evidence type="ECO:0000259" key="10">
    <source>
        <dbReference type="Pfam" id="PF08541"/>
    </source>
</evidence>
<dbReference type="CDD" id="cd00831">
    <property type="entry name" value="CHS_like"/>
    <property type="match status" value="1"/>
</dbReference>
<comment type="catalytic activity">
    <reaction evidence="5">
        <text>a very-long-chain acyl-CoA + malonyl-CoA + H(+) = a very-long-chain 3-oxoacyl-CoA + CO2 + CoA</text>
        <dbReference type="Rhea" id="RHEA:32727"/>
        <dbReference type="ChEBI" id="CHEBI:15378"/>
        <dbReference type="ChEBI" id="CHEBI:16526"/>
        <dbReference type="ChEBI" id="CHEBI:57287"/>
        <dbReference type="ChEBI" id="CHEBI:57384"/>
        <dbReference type="ChEBI" id="CHEBI:90725"/>
        <dbReference type="ChEBI" id="CHEBI:90736"/>
        <dbReference type="EC" id="2.3.1.199"/>
    </reaction>
</comment>
<evidence type="ECO:0000256" key="1">
    <source>
        <dbReference type="ARBA" id="ARBA00005194"/>
    </source>
</evidence>
<keyword evidence="8" id="KW-1133">Transmembrane helix</keyword>
<evidence type="ECO:0000256" key="8">
    <source>
        <dbReference type="SAM" id="Phobius"/>
    </source>
</evidence>
<feature type="active site" evidence="7">
    <location>
        <position position="394"/>
    </location>
</feature>
<evidence type="ECO:0000313" key="11">
    <source>
        <dbReference type="Proteomes" id="UP000515124"/>
    </source>
</evidence>
<gene>
    <name evidence="12" type="primary">LOC110744940</name>
</gene>
<dbReference type="InterPro" id="IPR013601">
    <property type="entry name" value="FAE1_typ3_polyketide_synth"/>
</dbReference>
<dbReference type="InterPro" id="IPR013747">
    <property type="entry name" value="ACP_syn_III_C"/>
</dbReference>
<keyword evidence="11" id="KW-1185">Reference proteome</keyword>
<dbReference type="PANTHER" id="PTHR31561">
    <property type="entry name" value="3-KETOACYL-COA SYNTHASE"/>
    <property type="match status" value="1"/>
</dbReference>
<feature type="active site" evidence="7">
    <location>
        <position position="275"/>
    </location>
</feature>
<accession>A0A6P5RFP7</accession>
<evidence type="ECO:0000256" key="3">
    <source>
        <dbReference type="ARBA" id="ARBA00022679"/>
    </source>
</evidence>
<sequence>MQKYQIKLLVNPAQQVDMETALLRSFSSIIPESPISLTHFLAATVLIIVVLCFTFRPKSTYLIDFTCYLPPESLRIAKESYIEHIEMSKLYDKETYSFQVKVLERSGIGEESCVPIALHELPPHSSLHAARKETEMVLFSVIKDLLSKHKINPKSIDILVSNCSLFCPTPSITSMVINKFGFRSNIKSVNLSGMGCSAGILSISLAKDLLKVHQNSLALVLSMEAVTPNGYMGTKKSMLLPNLLFRMGGAAILLSSRKRDKRTAKYELQHIVRTHIGSDDEAYQSIFQQLDEVGHVGVSLSRALIPVATKALRTNISKLGPLVLPYSEQLRYVWSIIHKKVLLLPSQKKIYAPNFKRALQHFCIHAGGRAVIDGIVDSLRLDKEDGEASRMTLHRFGNTSSSSIWYELCYLEAKGRMKKGNQVCQIAFGSGFKCNSAIWKCISDIDPTERNAWSDRTYLYPIEEVPK</sequence>
<dbReference type="Pfam" id="PF08392">
    <property type="entry name" value="FAE1_CUT1_RppA"/>
    <property type="match status" value="1"/>
</dbReference>